<keyword evidence="2" id="KW-1185">Reference proteome</keyword>
<reference evidence="1 2" key="1">
    <citation type="journal article" date="2011" name="J. Bacteriol.">
        <title>Genome sequence of 'Pedosphaera parvula' Ellin514, an aerobic Verrucomicrobial isolate from pasture soil.</title>
        <authorList>
            <person name="Kant R."/>
            <person name="van Passel M.W."/>
            <person name="Sangwan P."/>
            <person name="Palva A."/>
            <person name="Lucas S."/>
            <person name="Copeland A."/>
            <person name="Lapidus A."/>
            <person name="Glavina Del Rio T."/>
            <person name="Dalin E."/>
            <person name="Tice H."/>
            <person name="Bruce D."/>
            <person name="Goodwin L."/>
            <person name="Pitluck S."/>
            <person name="Chertkov O."/>
            <person name="Larimer F.W."/>
            <person name="Land M.L."/>
            <person name="Hauser L."/>
            <person name="Brettin T.S."/>
            <person name="Detter J.C."/>
            <person name="Han S."/>
            <person name="de Vos W.M."/>
            <person name="Janssen P.H."/>
            <person name="Smidt H."/>
        </authorList>
    </citation>
    <scope>NUCLEOTIDE SEQUENCE [LARGE SCALE GENOMIC DNA]</scope>
    <source>
        <strain evidence="1 2">Ellin514</strain>
    </source>
</reference>
<dbReference type="RefSeq" id="WP_007417403.1">
    <property type="nucleotide sequence ID" value="NZ_ABOX02000041.1"/>
</dbReference>
<organism evidence="1 2">
    <name type="scientific">Pedosphaera parvula (strain Ellin514)</name>
    <dbReference type="NCBI Taxonomy" id="320771"/>
    <lineage>
        <taxon>Bacteria</taxon>
        <taxon>Pseudomonadati</taxon>
        <taxon>Verrucomicrobiota</taxon>
        <taxon>Pedosphaerae</taxon>
        <taxon>Pedosphaerales</taxon>
        <taxon>Pedosphaeraceae</taxon>
        <taxon>Pedosphaera</taxon>
    </lineage>
</organism>
<proteinExistence type="predicted"/>
<evidence type="ECO:0000313" key="1">
    <source>
        <dbReference type="EMBL" id="EEF58556.1"/>
    </source>
</evidence>
<protein>
    <submittedName>
        <fullName evidence="1">Uncharacterized protein</fullName>
    </submittedName>
</protein>
<dbReference type="Proteomes" id="UP000003688">
    <property type="component" value="Unassembled WGS sequence"/>
</dbReference>
<comment type="caution">
    <text evidence="1">The sequence shown here is derived from an EMBL/GenBank/DDBJ whole genome shotgun (WGS) entry which is preliminary data.</text>
</comment>
<evidence type="ECO:0000313" key="2">
    <source>
        <dbReference type="Proteomes" id="UP000003688"/>
    </source>
</evidence>
<gene>
    <name evidence="1" type="ORF">Cflav_PD1746</name>
</gene>
<dbReference type="AlphaFoldDB" id="B9XNL6"/>
<sequence>MTNQQMELELAEANKCPRVIQRERRANRASWWFHQMHQLVDGAVEWEPAPRFQMEEQIWLTQIPKSTRSN</sequence>
<name>B9XNL6_PEDPL</name>
<dbReference type="EMBL" id="ABOX02000041">
    <property type="protein sequence ID" value="EEF58556.1"/>
    <property type="molecule type" value="Genomic_DNA"/>
</dbReference>
<dbReference type="STRING" id="320771.Cflav_PD1746"/>
<accession>B9XNL6</accession>